<gene>
    <name evidence="1" type="ORF">EV182_000868</name>
</gene>
<proteinExistence type="predicted"/>
<protein>
    <submittedName>
        <fullName evidence="1">Uncharacterized protein</fullName>
    </submittedName>
</protein>
<comment type="caution">
    <text evidence="1">The sequence shown here is derived from an EMBL/GenBank/DDBJ whole genome shotgun (WGS) entry which is preliminary data.</text>
</comment>
<keyword evidence="2" id="KW-1185">Reference proteome</keyword>
<organism evidence="1 2">
    <name type="scientific">Spiromyces aspiralis</name>
    <dbReference type="NCBI Taxonomy" id="68401"/>
    <lineage>
        <taxon>Eukaryota</taxon>
        <taxon>Fungi</taxon>
        <taxon>Fungi incertae sedis</taxon>
        <taxon>Zoopagomycota</taxon>
        <taxon>Kickxellomycotina</taxon>
        <taxon>Kickxellomycetes</taxon>
        <taxon>Kickxellales</taxon>
        <taxon>Kickxellaceae</taxon>
        <taxon>Spiromyces</taxon>
    </lineage>
</organism>
<reference evidence="1" key="1">
    <citation type="submission" date="2022-06" db="EMBL/GenBank/DDBJ databases">
        <title>Phylogenomic reconstructions and comparative analyses of Kickxellomycotina fungi.</title>
        <authorList>
            <person name="Reynolds N.K."/>
            <person name="Stajich J.E."/>
            <person name="Barry K."/>
            <person name="Grigoriev I.V."/>
            <person name="Crous P."/>
            <person name="Smith M.E."/>
        </authorList>
    </citation>
    <scope>NUCLEOTIDE SEQUENCE</scope>
    <source>
        <strain evidence="1">RSA 2271</strain>
    </source>
</reference>
<evidence type="ECO:0000313" key="2">
    <source>
        <dbReference type="Proteomes" id="UP001145114"/>
    </source>
</evidence>
<sequence length="182" mass="20100">MEYFQALGAAKEAATDTAQQPTQLSGPPPSAATVNDIVEWLGKTSDTLFYYSESDEPVRTFHMARDVLATPQTEQLPLPPAEAFAQLVDVTPAPLSSYDDDTSLAAKGGYQDFFRELSDQHKTLGQEARQRIKLLEEFFRAEVERDTPAAYYRIRNGAEVGIWIVLARGSSLVGLQTKAIET</sequence>
<dbReference type="EMBL" id="JAMZIH010005219">
    <property type="protein sequence ID" value="KAJ1675643.1"/>
    <property type="molecule type" value="Genomic_DNA"/>
</dbReference>
<accession>A0ACC1HGF0</accession>
<name>A0ACC1HGF0_9FUNG</name>
<dbReference type="Proteomes" id="UP001145114">
    <property type="component" value="Unassembled WGS sequence"/>
</dbReference>
<evidence type="ECO:0000313" key="1">
    <source>
        <dbReference type="EMBL" id="KAJ1675643.1"/>
    </source>
</evidence>